<feature type="compositionally biased region" description="Polar residues" evidence="1">
    <location>
        <begin position="358"/>
        <end position="372"/>
    </location>
</feature>
<feature type="compositionally biased region" description="Basic and acidic residues" evidence="1">
    <location>
        <begin position="484"/>
        <end position="499"/>
    </location>
</feature>
<feature type="compositionally biased region" description="Low complexity" evidence="1">
    <location>
        <begin position="797"/>
        <end position="810"/>
    </location>
</feature>
<feature type="compositionally biased region" description="Polar residues" evidence="1">
    <location>
        <begin position="539"/>
        <end position="560"/>
    </location>
</feature>
<evidence type="ECO:0000256" key="1">
    <source>
        <dbReference type="SAM" id="MobiDB-lite"/>
    </source>
</evidence>
<dbReference type="InterPro" id="IPR025486">
    <property type="entry name" value="DUF4378"/>
</dbReference>
<evidence type="ECO:0000259" key="2">
    <source>
        <dbReference type="Pfam" id="PF14309"/>
    </source>
</evidence>
<feature type="region of interest" description="Disordered" evidence="1">
    <location>
        <begin position="601"/>
        <end position="859"/>
    </location>
</feature>
<sequence>MDYPRVDRHRSQGYDVKTESPRTPHYLKEHQRAPYDSATTPRSSAANALRSSLDGRDMSRSSLDIKDIVRASFLRERARTSVDRESSQRSSVEPRERESPRFGSLKLKDPPRLSMDGRGGEGRAETPRSLSSPRLSVRLKEAVRAAVEGRGEHLRSSSESSEVLGGSVPRSRDTPRSSSESRLLVELRESPRLSRDAPRYSCDGRDVLRLSVDSSKDTLRAAAQRARDSPRLSVDGRGSPRLSRELVSSGHAKEAAVVNSSQLQSLRSEIDGRDQLAAEQRRRVPSLVARLMGLEDLPDDQHSTLLSTTPPKKPSKESKILKGLLQYTPLTEIKPTTERRPVDLHNVDFYKSRPLKSPSENAASHPSAGSQTVWKANQEPLGHLKLSPRQLGVEAMPSAFKQQETREIGALRHKVVQTIPKQLTEAVLTVLKHSDDSKRMPMSYADMENRLRQLRLRSSLQEHKTLRQILEAMQMKGLLNAPSRSKEASEEVKESRQQVDPRQQTTPRHIMLPKSQDYSSESTKVRNLQELRKLGSKLQDQVFGSNGSEGTKVSRPQLQPVSKAGNDVDQSLLEASIVVMKPIGKPVKKSRAQNPAMLVESMPGARSPQGGRESSGKSSPWGSPVNRPARTQPGYGFGREPTNRFNSEESASFKRRDRIIARGAREIQSEPSTPRSPKLISLPQPTGKLRLSGSKEAPEKPSNKMVSSSGSKNGESRNGENSRRSRSTVTKEKEEPSKLLSSSLRSQSSRDLLGLRKSALETEPTKVLRRSNSDGKIQFPVDKERLAGSPPEVTVLRTRSSSGKSRVSSSDNEAPGTPTKKKLVLSGAKPSVSGERTKDKSSSATSATQGSTTPRSLSRNMAAEFAKKKEEQICSAEPRMQVRVTDGDATEQSSVRTPLVGLTNRLQNAEVGDLEQRDNQGLRTPRGSILVKKVLSNQEDDNLVAEIIDMVADQAQPSPISVLDSAAFQEDFSPLQLSKSLDPDEGLYNNAQSITTQIVQEADTALQDSVKGAFEAVSAVENNVHQLLLLRDSSKIVPPQGEDKVIALQENEERIYVRDVLLVSGATMGIKAVNPTGNPIDSTVYDYLEEKKGIADFGWEKKIDGVRDSVKCEGEKARQAMDRRMLFDTVNDILTTMLVPYVNVKPWIQGLVLPPLRKRPSGQRLVQEVWDELQALPPREPCDDICDSLYIILQKDLTLPLNAWTSFSEEVEEVGLEIERMIFKELVDEMVCYMSHTSVGNGLSEL</sequence>
<feature type="compositionally biased region" description="Low complexity" evidence="1">
    <location>
        <begin position="157"/>
        <end position="168"/>
    </location>
</feature>
<feature type="compositionally biased region" description="Basic and acidic residues" evidence="1">
    <location>
        <begin position="651"/>
        <end position="668"/>
    </location>
</feature>
<evidence type="ECO:0008006" key="8">
    <source>
        <dbReference type="Google" id="ProtNLM"/>
    </source>
</evidence>
<dbReference type="AlphaFoldDB" id="A0A176WPB4"/>
<proteinExistence type="predicted"/>
<feature type="compositionally biased region" description="Low complexity" evidence="1">
    <location>
        <begin position="127"/>
        <end position="136"/>
    </location>
</feature>
<reference evidence="5 6" key="1">
    <citation type="submission" date="2016-03" db="EMBL/GenBank/DDBJ databases">
        <title>Mechanisms controlling the formation of the plant cell surface in tip-growing cells are functionally conserved among land plants.</title>
        <authorList>
            <person name="Honkanen S."/>
            <person name="Jones V.A."/>
            <person name="Morieri G."/>
            <person name="Champion C."/>
            <person name="Hetherington A.J."/>
            <person name="Kelly S."/>
            <person name="Saint-Marcoux D."/>
            <person name="Proust H."/>
            <person name="Prescott H."/>
            <person name="Dolan L."/>
        </authorList>
    </citation>
    <scope>NUCLEOTIDE SEQUENCE [LARGE SCALE GENOMIC DNA]</scope>
    <source>
        <strain evidence="6">cv. Tak-1 and cv. Tak-2</strain>
        <tissue evidence="5">Whole gametophyte</tissue>
    </source>
</reference>
<feature type="region of interest" description="Disordered" evidence="1">
    <location>
        <begin position="539"/>
        <end position="566"/>
    </location>
</feature>
<feature type="compositionally biased region" description="Basic and acidic residues" evidence="1">
    <location>
        <begin position="714"/>
        <end position="737"/>
    </location>
</feature>
<organism evidence="5 6">
    <name type="scientific">Marchantia polymorpha subsp. ruderalis</name>
    <dbReference type="NCBI Taxonomy" id="1480154"/>
    <lineage>
        <taxon>Eukaryota</taxon>
        <taxon>Viridiplantae</taxon>
        <taxon>Streptophyta</taxon>
        <taxon>Embryophyta</taxon>
        <taxon>Marchantiophyta</taxon>
        <taxon>Marchantiopsida</taxon>
        <taxon>Marchantiidae</taxon>
        <taxon>Marchantiales</taxon>
        <taxon>Marchantiaceae</taxon>
        <taxon>Marchantia</taxon>
    </lineage>
</organism>
<evidence type="ECO:0000313" key="5">
    <source>
        <dbReference type="EMBL" id="OAE34998.1"/>
    </source>
</evidence>
<evidence type="ECO:0000313" key="7">
    <source>
        <dbReference type="Proteomes" id="UP001162541"/>
    </source>
</evidence>
<feature type="region of interest" description="Disordered" evidence="1">
    <location>
        <begin position="352"/>
        <end position="372"/>
    </location>
</feature>
<dbReference type="Proteomes" id="UP000077202">
    <property type="component" value="Unassembled WGS sequence"/>
</dbReference>
<feature type="compositionally biased region" description="Basic and acidic residues" evidence="1">
    <location>
        <begin position="1"/>
        <end position="33"/>
    </location>
</feature>
<dbReference type="InterPro" id="IPR033334">
    <property type="entry name" value="LNG1/2"/>
</dbReference>
<evidence type="ECO:0000259" key="3">
    <source>
        <dbReference type="Pfam" id="PF14383"/>
    </source>
</evidence>
<dbReference type="EMBL" id="AP019866">
    <property type="protein sequence ID" value="BBM99743.1"/>
    <property type="molecule type" value="Genomic_DNA"/>
</dbReference>
<name>A0A176WPB4_MARPO</name>
<feature type="compositionally biased region" description="Basic and acidic residues" evidence="1">
    <location>
        <begin position="53"/>
        <end position="111"/>
    </location>
</feature>
<dbReference type="Pfam" id="PF14309">
    <property type="entry name" value="DUF4378"/>
    <property type="match status" value="1"/>
</dbReference>
<dbReference type="Proteomes" id="UP001162541">
    <property type="component" value="Chromosome 1"/>
</dbReference>
<dbReference type="EMBL" id="LVLJ01000293">
    <property type="protein sequence ID" value="OAE34998.1"/>
    <property type="molecule type" value="Genomic_DNA"/>
</dbReference>
<feature type="domain" description="DUF4378" evidence="2">
    <location>
        <begin position="1056"/>
        <end position="1229"/>
    </location>
</feature>
<evidence type="ECO:0000313" key="6">
    <source>
        <dbReference type="Proteomes" id="UP000077202"/>
    </source>
</evidence>
<feature type="domain" description="DUF3741" evidence="3">
    <location>
        <begin position="281"/>
        <end position="301"/>
    </location>
</feature>
<evidence type="ECO:0000313" key="4">
    <source>
        <dbReference type="EMBL" id="BBM99743.1"/>
    </source>
</evidence>
<feature type="region of interest" description="Disordered" evidence="1">
    <location>
        <begin position="479"/>
        <end position="508"/>
    </location>
</feature>
<protein>
    <recommendedName>
        <fullName evidence="8">DUF4378 domain-containing protein</fullName>
    </recommendedName>
</protein>
<feature type="compositionally biased region" description="Basic and acidic residues" evidence="1">
    <location>
        <begin position="138"/>
        <end position="156"/>
    </location>
</feature>
<reference evidence="7" key="3">
    <citation type="journal article" date="2020" name="Curr. Biol.">
        <title>Chromatin organization in early land plants reveals an ancestral association between H3K27me3, transposons, and constitutive heterochromatin.</title>
        <authorList>
            <person name="Montgomery S.A."/>
            <person name="Tanizawa Y."/>
            <person name="Galik B."/>
            <person name="Wang N."/>
            <person name="Ito T."/>
            <person name="Mochizuki T."/>
            <person name="Akimcheva S."/>
            <person name="Bowman J.L."/>
            <person name="Cognat V."/>
            <person name="Marechal-Drouard L."/>
            <person name="Ekker H."/>
            <person name="Hong S.F."/>
            <person name="Kohchi T."/>
            <person name="Lin S.S."/>
            <person name="Liu L.D."/>
            <person name="Nakamura Y."/>
            <person name="Valeeva L.R."/>
            <person name="Shakirov E.V."/>
            <person name="Shippen D.E."/>
            <person name="Wei W.L."/>
            <person name="Yagura M."/>
            <person name="Yamaoka S."/>
            <person name="Yamato K.T."/>
            <person name="Liu C."/>
            <person name="Berger F."/>
        </authorList>
    </citation>
    <scope>NUCLEOTIDE SEQUENCE [LARGE SCALE GENOMIC DNA]</scope>
    <source>
        <strain evidence="7">Tak-1</strain>
    </source>
</reference>
<dbReference type="GO" id="GO:0051513">
    <property type="term" value="P:regulation of monopolar cell growth"/>
    <property type="evidence" value="ECO:0007669"/>
    <property type="project" value="InterPro"/>
</dbReference>
<feature type="compositionally biased region" description="Low complexity" evidence="1">
    <location>
        <begin position="842"/>
        <end position="853"/>
    </location>
</feature>
<feature type="region of interest" description="Disordered" evidence="1">
    <location>
        <begin position="217"/>
        <end position="263"/>
    </location>
</feature>
<feature type="compositionally biased region" description="Basic and acidic residues" evidence="1">
    <location>
        <begin position="217"/>
        <end position="230"/>
    </location>
</feature>
<keyword evidence="6" id="KW-1185">Reference proteome</keyword>
<gene>
    <name evidence="5" type="ORF">AXG93_1864s1250</name>
    <name evidence="4" type="ORF">Mp_1g23520</name>
</gene>
<dbReference type="PANTHER" id="PTHR31680">
    <property type="entry name" value="LONGIFOLIA PROTEIN"/>
    <property type="match status" value="1"/>
</dbReference>
<accession>A0A176WPB4</accession>
<dbReference type="Pfam" id="PF14383">
    <property type="entry name" value="VARLMGL"/>
    <property type="match status" value="1"/>
</dbReference>
<feature type="compositionally biased region" description="Low complexity" evidence="1">
    <location>
        <begin position="42"/>
        <end position="52"/>
    </location>
</feature>
<reference evidence="4" key="2">
    <citation type="journal article" date="2019" name="Curr. Biol.">
        <title>Chromatin organization in early land plants reveals an ancestral association between H3K27me3, transposons, and constitutive heterochromatin.</title>
        <authorList>
            <person name="Montgomery S.A."/>
            <person name="Tanizawa Y."/>
            <person name="Galik B."/>
            <person name="Wang N."/>
            <person name="Ito T."/>
            <person name="Mochizuki T."/>
            <person name="Akimcheva S."/>
            <person name="Bowman J."/>
            <person name="Cognat V."/>
            <person name="Drouard L."/>
            <person name="Ekker H."/>
            <person name="Houng S."/>
            <person name="Kohchi T."/>
            <person name="Lin S."/>
            <person name="Liu L.D."/>
            <person name="Nakamura Y."/>
            <person name="Valeeva L.R."/>
            <person name="Shakirov E.V."/>
            <person name="Shippen D.E."/>
            <person name="Wei W."/>
            <person name="Yagura M."/>
            <person name="Yamaoka S."/>
            <person name="Yamato K.T."/>
            <person name="Liu C."/>
            <person name="Berger F."/>
        </authorList>
    </citation>
    <scope>NUCLEOTIDE SEQUENCE [LARGE SCALE GENOMIC DNA]</scope>
    <source>
        <strain evidence="4">Tak-1</strain>
    </source>
</reference>
<dbReference type="PANTHER" id="PTHR31680:SF4">
    <property type="entry name" value="LONGIFOLIA PROTEIN"/>
    <property type="match status" value="1"/>
</dbReference>
<feature type="compositionally biased region" description="Low complexity" evidence="1">
    <location>
        <begin position="738"/>
        <end position="756"/>
    </location>
</feature>
<dbReference type="InterPro" id="IPR032795">
    <property type="entry name" value="DUF3741-assoc"/>
</dbReference>
<feature type="region of interest" description="Disordered" evidence="1">
    <location>
        <begin position="1"/>
        <end position="184"/>
    </location>
</feature>